<keyword evidence="3" id="KW-1185">Reference proteome</keyword>
<sequence length="97" mass="10318">MDAADAEYLRSEPNHGGGGAVLHWRPENEQRIAELGRLAAQYAATRQAAPSSAQAAWSLPGHRSSAAGRTRLWPPSLRPISAERAYGSGAASRARGR</sequence>
<feature type="compositionally biased region" description="Low complexity" evidence="1">
    <location>
        <begin position="82"/>
        <end position="97"/>
    </location>
</feature>
<reference evidence="3" key="1">
    <citation type="journal article" date="2019" name="Int. J. Syst. Evol. Microbiol.">
        <title>The Global Catalogue of Microorganisms (GCM) 10K type strain sequencing project: providing services to taxonomists for standard genome sequencing and annotation.</title>
        <authorList>
            <consortium name="The Broad Institute Genomics Platform"/>
            <consortium name="The Broad Institute Genome Sequencing Center for Infectious Disease"/>
            <person name="Wu L."/>
            <person name="Ma J."/>
        </authorList>
    </citation>
    <scope>NUCLEOTIDE SEQUENCE [LARGE SCALE GENOMIC DNA]</scope>
    <source>
        <strain evidence="3">JCM 7356</strain>
    </source>
</reference>
<dbReference type="RefSeq" id="WP_344639707.1">
    <property type="nucleotide sequence ID" value="NZ_BAAATR010000034.1"/>
</dbReference>
<name>A0ABP5RPS8_9ACTN</name>
<dbReference type="EMBL" id="BAAATR010000034">
    <property type="protein sequence ID" value="GAA2267252.1"/>
    <property type="molecule type" value="Genomic_DNA"/>
</dbReference>
<evidence type="ECO:0000313" key="2">
    <source>
        <dbReference type="EMBL" id="GAA2267252.1"/>
    </source>
</evidence>
<feature type="region of interest" description="Disordered" evidence="1">
    <location>
        <begin position="49"/>
        <end position="97"/>
    </location>
</feature>
<feature type="region of interest" description="Disordered" evidence="1">
    <location>
        <begin position="1"/>
        <end position="23"/>
    </location>
</feature>
<accession>A0ABP5RPS8</accession>
<organism evidence="2 3">
    <name type="scientific">Kitasatospora cystarginea</name>
    <dbReference type="NCBI Taxonomy" id="58350"/>
    <lineage>
        <taxon>Bacteria</taxon>
        <taxon>Bacillati</taxon>
        <taxon>Actinomycetota</taxon>
        <taxon>Actinomycetes</taxon>
        <taxon>Kitasatosporales</taxon>
        <taxon>Streptomycetaceae</taxon>
        <taxon>Kitasatospora</taxon>
    </lineage>
</organism>
<gene>
    <name evidence="2" type="ORF">GCM10010430_60560</name>
</gene>
<comment type="caution">
    <text evidence="2">The sequence shown here is derived from an EMBL/GenBank/DDBJ whole genome shotgun (WGS) entry which is preliminary data.</text>
</comment>
<evidence type="ECO:0000313" key="3">
    <source>
        <dbReference type="Proteomes" id="UP001500305"/>
    </source>
</evidence>
<protein>
    <submittedName>
        <fullName evidence="2">Uncharacterized protein</fullName>
    </submittedName>
</protein>
<dbReference type="Proteomes" id="UP001500305">
    <property type="component" value="Unassembled WGS sequence"/>
</dbReference>
<proteinExistence type="predicted"/>
<evidence type="ECO:0000256" key="1">
    <source>
        <dbReference type="SAM" id="MobiDB-lite"/>
    </source>
</evidence>